<dbReference type="Gene3D" id="3.90.70.200">
    <property type="entry name" value="Plus-3 domain"/>
    <property type="match status" value="1"/>
</dbReference>
<dbReference type="Gene3D" id="3.30.40.10">
    <property type="entry name" value="Zinc/RING finger domain, C3HC4 (zinc finger)"/>
    <property type="match status" value="1"/>
</dbReference>
<feature type="compositionally biased region" description="Polar residues" evidence="12">
    <location>
        <begin position="1103"/>
        <end position="1123"/>
    </location>
</feature>
<dbReference type="SMART" id="SM00719">
    <property type="entry name" value="Plus3"/>
    <property type="match status" value="1"/>
</dbReference>
<evidence type="ECO:0000256" key="4">
    <source>
        <dbReference type="ARBA" id="ARBA00022723"/>
    </source>
</evidence>
<keyword evidence="7" id="KW-1133">Transmembrane helix</keyword>
<keyword evidence="4" id="KW-0479">Metal-binding</keyword>
<dbReference type="CDD" id="cd15568">
    <property type="entry name" value="PHD5_NSD"/>
    <property type="match status" value="1"/>
</dbReference>
<dbReference type="GO" id="GO:0005739">
    <property type="term" value="C:mitochondrion"/>
    <property type="evidence" value="ECO:0007669"/>
    <property type="project" value="UniProtKB-SubCell"/>
</dbReference>
<dbReference type="PROSITE" id="PS51925">
    <property type="entry name" value="SWIB_MDM2"/>
    <property type="match status" value="1"/>
</dbReference>
<dbReference type="Pfam" id="PF03126">
    <property type="entry name" value="Plus-3"/>
    <property type="match status" value="1"/>
</dbReference>
<feature type="compositionally biased region" description="Polar residues" evidence="12">
    <location>
        <begin position="617"/>
        <end position="636"/>
    </location>
</feature>
<feature type="compositionally biased region" description="Polar residues" evidence="12">
    <location>
        <begin position="882"/>
        <end position="891"/>
    </location>
</feature>
<evidence type="ECO:0000313" key="17">
    <source>
        <dbReference type="Proteomes" id="UP000245207"/>
    </source>
</evidence>
<feature type="region of interest" description="Disordered" evidence="12">
    <location>
        <begin position="571"/>
        <end position="647"/>
    </location>
</feature>
<dbReference type="Pfam" id="PF02201">
    <property type="entry name" value="SWIB"/>
    <property type="match status" value="1"/>
</dbReference>
<dbReference type="Gene3D" id="1.10.245.10">
    <property type="entry name" value="SWIB/MDM2 domain"/>
    <property type="match status" value="1"/>
</dbReference>
<feature type="compositionally biased region" description="Basic and acidic residues" evidence="12">
    <location>
        <begin position="572"/>
        <end position="594"/>
    </location>
</feature>
<dbReference type="SMART" id="SM00444">
    <property type="entry name" value="GYF"/>
    <property type="match status" value="1"/>
</dbReference>
<dbReference type="SUPFAM" id="SSF57903">
    <property type="entry name" value="FYVE/PHD zinc finger"/>
    <property type="match status" value="1"/>
</dbReference>
<feature type="compositionally biased region" description="Polar residues" evidence="12">
    <location>
        <begin position="1001"/>
        <end position="1024"/>
    </location>
</feature>
<gene>
    <name evidence="16" type="ORF">CTI12_AA574890</name>
</gene>
<dbReference type="InterPro" id="IPR011011">
    <property type="entry name" value="Znf_FYVE_PHD"/>
</dbReference>
<evidence type="ECO:0000256" key="5">
    <source>
        <dbReference type="ARBA" id="ARBA00022771"/>
    </source>
</evidence>
<dbReference type="InterPro" id="IPR003121">
    <property type="entry name" value="SWIB_MDM2_domain"/>
</dbReference>
<evidence type="ECO:0000313" key="16">
    <source>
        <dbReference type="EMBL" id="PWA39140.1"/>
    </source>
</evidence>
<dbReference type="SUPFAM" id="SSF55277">
    <property type="entry name" value="GYF domain"/>
    <property type="match status" value="1"/>
</dbReference>
<dbReference type="Pfam" id="PF02213">
    <property type="entry name" value="GYF"/>
    <property type="match status" value="1"/>
</dbReference>
<sequence length="1677" mass="187099">MEEESQNSVADSQTFDQSQPIDAAVKKKRGRPPRVHAPPVKMMKEEDEDVCFICFDGGSLVLCDRRGCPKAYHPACVKRDEAFFQSKAKWTCGWHICSICQKAAHHMCYTCTYSLCKGCIKKTDYVCVRGDKGFCTVCLKTIMLIENDGQGKDEKAQVDFDDKTSWEYLFKVYWVYLKGKLSLTLDELTQAKNPPKAPETTLSVSPSTCVHNVDNDLKSIKTDTPPQVLEMSESKRRKKEEQMVVPLKETVSMKKLATKESSSVVVRKDWATKELLDFVAHMKNGDTSVISQFDVQKLMLEYIKRNNLRDPKKKSQIICDSRLKILFGKPRVGHFEMLKLLEFHFFMQEDLSKNKINSIAKQVDPDWNSDNIVTMSNKKRKNHRKVEDRAPQNKLDEYAAIDIHNINLVYLRRKVMENLIGDSEEFNKKVVGAIVRIRITSKDQKHDIYRLVRVVGTSKADAPYKVGDKSADVMLEVLNLDKKETVSIDAISNQDLSEDECRRLRQSIKCGLVQRFTVGEIQDKAVSLQYARLNEILEAETLRLNNLRDRASEKGHKKSLREYVEKLQLLKTPEERERRMREIPNVHSDPKMNPDYETDDADSDKEDEQTKMKFASHKNTSTPKKLAEFSNNVSSRSWKKEKNKQLTIKSEEDRVTTRQDAHEIKNNSCRPQNQVESNGATITNWNHRTTGSSSFPNTASETATTSSMRNTPISNDSEIDKVWYYRDPSGKVQGPFCMLQLQKWSTTGYFPTDMRIWINREDESLLLNDVLKEQLQKKTATEKVGIRIEGLTVRTTNLLSDSQSSSGQSSVQGWIASSFAKSNESTGQFKMQEMASPTPIENSADNKPVSSVFAVKASLDDLPSPTPNKMTPEGEKVENTIKEQSLPSSETLVRESENSDVGRAHLPKSSSETLVPEAGNTAGWSNGLSQDVGNAKLPKPASEDMVQESGNPSSCNNDSSRDVGGSQLLKTAEEWSGYSPTQVKQEEHHPGLSQDIGGAQLQKQSSEILVQDSGNAASWNNGSKQDVGGAQVPKSSSETEVPKSSSETQVQVAGNETSWNNNSRQDVGGAQVPKSSSETQVQVAGNETSWNNNSRQDGGAQVPKSSSETLFQVAGNETSWNNNSREDVGGAQVPKLSSETLIQVAGNETSWNNDLRQDVGGAQLSKTADEWSGYSPTRVKKQEWHPENDHVATTTANTEQTISSAPPSSQTEYNNYMPPWQGVRETIEFSTLAEESVSDLLAEVDAMESQNGFPSPTSRRNNFAEDIFNGSFEEFSPTPVHGARSNGFSSNGIDMQLPFKWPEIARENITKDIQVTIHSSDVQPPSLDMIDVNNSIKSGEGESQTKGGNVQIEEESVPMRQDNDDSETSQDREGCLNKHKESECTQPTSTKSEDQIAEKVRADQSDVMAVNVTLQSAKVDAVGPPPPSIGSDQVYPQQGTLNNFAQPAPEITIRADAHINPSQGVTFGWDPHQRYNNNSLRERGYNVDDSGYSRNGKPWGGRHPMNTLLHHCLTSVATRVNQASRSGRSTFWKDIPRLFANSTAFWYVVRRLEGEGVPSQQAEAITSAIIEVRRLEGEGVPSQQAEAITSAIIEVLNDSLENVGESFVSKGEMQMIEMTQDGNLGKFKSRVQSSQVRVVNLCLLVELNVPSFNGSLLLYMAVCYCKVFWDTLTCDQR</sequence>
<dbReference type="InterPro" id="IPR019835">
    <property type="entry name" value="SWIB_domain"/>
</dbReference>
<dbReference type="GO" id="GO:0003677">
    <property type="term" value="F:DNA binding"/>
    <property type="evidence" value="ECO:0007669"/>
    <property type="project" value="UniProtKB-KW"/>
</dbReference>
<dbReference type="InterPro" id="IPR024461">
    <property type="entry name" value="CCDC90-like"/>
</dbReference>
<feature type="domain" description="DM2" evidence="15">
    <location>
        <begin position="264"/>
        <end position="353"/>
    </location>
</feature>
<dbReference type="InterPro" id="IPR035445">
    <property type="entry name" value="GYF-like_dom_sf"/>
</dbReference>
<dbReference type="SMART" id="SM00249">
    <property type="entry name" value="PHD"/>
    <property type="match status" value="1"/>
</dbReference>
<feature type="compositionally biased region" description="Polar residues" evidence="12">
    <location>
        <begin position="1"/>
        <end position="20"/>
    </location>
</feature>
<feature type="region of interest" description="Disordered" evidence="12">
    <location>
        <begin position="1"/>
        <end position="38"/>
    </location>
</feature>
<dbReference type="PANTHER" id="PTHR46695:SF18">
    <property type="entry name" value="CHROMATIN REGULATOR PHD FAMILY"/>
    <property type="match status" value="1"/>
</dbReference>
<evidence type="ECO:0000256" key="6">
    <source>
        <dbReference type="ARBA" id="ARBA00022833"/>
    </source>
</evidence>
<dbReference type="EMBL" id="PKPP01014913">
    <property type="protein sequence ID" value="PWA39140.1"/>
    <property type="molecule type" value="Genomic_DNA"/>
</dbReference>
<dbReference type="InterPro" id="IPR004343">
    <property type="entry name" value="Plus-3_dom"/>
</dbReference>
<feature type="domain" description="Plus3" evidence="14">
    <location>
        <begin position="400"/>
        <end position="533"/>
    </location>
</feature>
<feature type="compositionally biased region" description="Basic and acidic residues" evidence="12">
    <location>
        <begin position="1369"/>
        <end position="1383"/>
    </location>
</feature>
<keyword evidence="9" id="KW-0238">DNA-binding</keyword>
<keyword evidence="10" id="KW-0496">Mitochondrion</keyword>
<dbReference type="CDD" id="cd00072">
    <property type="entry name" value="GYF"/>
    <property type="match status" value="1"/>
</dbReference>
<feature type="compositionally biased region" description="Polar residues" evidence="12">
    <location>
        <begin position="922"/>
        <end position="932"/>
    </location>
</feature>
<evidence type="ECO:0000256" key="12">
    <source>
        <dbReference type="SAM" id="MobiDB-lite"/>
    </source>
</evidence>
<feature type="compositionally biased region" description="Polar residues" evidence="12">
    <location>
        <begin position="1332"/>
        <end position="1348"/>
    </location>
</feature>
<evidence type="ECO:0000256" key="7">
    <source>
        <dbReference type="ARBA" id="ARBA00022989"/>
    </source>
</evidence>
<feature type="compositionally biased region" description="Basic and acidic residues" evidence="12">
    <location>
        <begin position="872"/>
        <end position="881"/>
    </location>
</feature>
<feature type="compositionally biased region" description="Acidic residues" evidence="12">
    <location>
        <begin position="596"/>
        <end position="607"/>
    </location>
</feature>
<dbReference type="GO" id="GO:0016020">
    <property type="term" value="C:membrane"/>
    <property type="evidence" value="ECO:0007669"/>
    <property type="project" value="UniProtKB-SubCell"/>
</dbReference>
<dbReference type="Gene3D" id="1.20.5.340">
    <property type="match status" value="1"/>
</dbReference>
<feature type="compositionally biased region" description="Basic and acidic residues" evidence="12">
    <location>
        <begin position="638"/>
        <end position="647"/>
    </location>
</feature>
<dbReference type="Gene3D" id="3.30.1490.40">
    <property type="match status" value="1"/>
</dbReference>
<keyword evidence="6" id="KW-0862">Zinc</keyword>
<keyword evidence="11" id="KW-0472">Membrane</keyword>
<dbReference type="SUPFAM" id="SSF47592">
    <property type="entry name" value="SWIB/MDM2 domain"/>
    <property type="match status" value="1"/>
</dbReference>
<dbReference type="CDD" id="cd10567">
    <property type="entry name" value="SWIB-MDM2_like"/>
    <property type="match status" value="1"/>
</dbReference>
<dbReference type="FunFam" id="3.30.40.10:FF:000303">
    <property type="entry name" value="Zinc finger CCCH domain-containing protein 19"/>
    <property type="match status" value="1"/>
</dbReference>
<feature type="region of interest" description="Disordered" evidence="12">
    <location>
        <begin position="858"/>
        <end position="1134"/>
    </location>
</feature>
<feature type="compositionally biased region" description="Basic and acidic residues" evidence="12">
    <location>
        <begin position="892"/>
        <end position="903"/>
    </location>
</feature>
<dbReference type="SUPFAM" id="SSF159042">
    <property type="entry name" value="Plus3-like"/>
    <property type="match status" value="1"/>
</dbReference>
<keyword evidence="17" id="KW-1185">Reference proteome</keyword>
<dbReference type="Pfam" id="PF25980">
    <property type="entry name" value="NERD_plant"/>
    <property type="match status" value="1"/>
</dbReference>
<feature type="compositionally biased region" description="Polar residues" evidence="12">
    <location>
        <begin position="948"/>
        <end position="958"/>
    </location>
</feature>
<evidence type="ECO:0000259" key="15">
    <source>
        <dbReference type="PROSITE" id="PS51925"/>
    </source>
</evidence>
<evidence type="ECO:0000256" key="8">
    <source>
        <dbReference type="ARBA" id="ARBA00023054"/>
    </source>
</evidence>
<accession>A0A2U1KQX1</accession>
<dbReference type="SMART" id="SM00151">
    <property type="entry name" value="SWIB"/>
    <property type="match status" value="1"/>
</dbReference>
<keyword evidence="3" id="KW-0812">Transmembrane</keyword>
<feature type="region of interest" description="Disordered" evidence="12">
    <location>
        <begin position="669"/>
        <end position="713"/>
    </location>
</feature>
<protein>
    <submittedName>
        <fullName evidence="16">Zinc finger, CCCH-type</fullName>
    </submittedName>
</protein>
<organism evidence="16 17">
    <name type="scientific">Artemisia annua</name>
    <name type="common">Sweet wormwood</name>
    <dbReference type="NCBI Taxonomy" id="35608"/>
    <lineage>
        <taxon>Eukaryota</taxon>
        <taxon>Viridiplantae</taxon>
        <taxon>Streptophyta</taxon>
        <taxon>Embryophyta</taxon>
        <taxon>Tracheophyta</taxon>
        <taxon>Spermatophyta</taxon>
        <taxon>Magnoliopsida</taxon>
        <taxon>eudicotyledons</taxon>
        <taxon>Gunneridae</taxon>
        <taxon>Pentapetalae</taxon>
        <taxon>asterids</taxon>
        <taxon>campanulids</taxon>
        <taxon>Asterales</taxon>
        <taxon>Asteraceae</taxon>
        <taxon>Asteroideae</taxon>
        <taxon>Anthemideae</taxon>
        <taxon>Artemisiinae</taxon>
        <taxon>Artemisia</taxon>
    </lineage>
</organism>
<evidence type="ECO:0000256" key="2">
    <source>
        <dbReference type="ARBA" id="ARBA00004370"/>
    </source>
</evidence>
<reference evidence="16 17" key="1">
    <citation type="journal article" date="2018" name="Mol. Plant">
        <title>The genome of Artemisia annua provides insight into the evolution of Asteraceae family and artemisinin biosynthesis.</title>
        <authorList>
            <person name="Shen Q."/>
            <person name="Zhang L."/>
            <person name="Liao Z."/>
            <person name="Wang S."/>
            <person name="Yan T."/>
            <person name="Shi P."/>
            <person name="Liu M."/>
            <person name="Fu X."/>
            <person name="Pan Q."/>
            <person name="Wang Y."/>
            <person name="Lv Z."/>
            <person name="Lu X."/>
            <person name="Zhang F."/>
            <person name="Jiang W."/>
            <person name="Ma Y."/>
            <person name="Chen M."/>
            <person name="Hao X."/>
            <person name="Li L."/>
            <person name="Tang Y."/>
            <person name="Lv G."/>
            <person name="Zhou Y."/>
            <person name="Sun X."/>
            <person name="Brodelius P.E."/>
            <person name="Rose J.K.C."/>
            <person name="Tang K."/>
        </authorList>
    </citation>
    <scope>NUCLEOTIDE SEQUENCE [LARGE SCALE GENOMIC DNA]</scope>
    <source>
        <strain evidence="17">cv. Huhao1</strain>
        <tissue evidence="16">Leaf</tissue>
    </source>
</reference>
<dbReference type="Pfam" id="PF07798">
    <property type="entry name" value="CCDC90-like"/>
    <property type="match status" value="1"/>
</dbReference>
<dbReference type="InterPro" id="IPR001965">
    <property type="entry name" value="Znf_PHD"/>
</dbReference>
<dbReference type="InterPro" id="IPR058668">
    <property type="entry name" value="NERD_dom"/>
</dbReference>
<feature type="region of interest" description="Disordered" evidence="12">
    <location>
        <begin position="1320"/>
        <end position="1396"/>
    </location>
</feature>
<evidence type="ECO:0000256" key="11">
    <source>
        <dbReference type="ARBA" id="ARBA00023136"/>
    </source>
</evidence>
<dbReference type="InterPro" id="IPR036128">
    <property type="entry name" value="Plus3-like_sf"/>
</dbReference>
<name>A0A2U1KQX1_ARTAN</name>
<dbReference type="OrthoDB" id="6415790at2759"/>
<comment type="subcellular location">
    <subcellularLocation>
        <location evidence="2">Membrane</location>
    </subcellularLocation>
    <subcellularLocation>
        <location evidence="1">Mitochondrion</location>
    </subcellularLocation>
</comment>
<evidence type="ECO:0000259" key="14">
    <source>
        <dbReference type="PROSITE" id="PS51360"/>
    </source>
</evidence>
<feature type="compositionally biased region" description="Low complexity" evidence="12">
    <location>
        <begin position="1033"/>
        <end position="1048"/>
    </location>
</feature>
<dbReference type="PANTHER" id="PTHR46695">
    <property type="entry name" value="ZINC FINGER CCCH DOMAIN-CONTAINING PROTEIN 44-RELATED"/>
    <property type="match status" value="1"/>
</dbReference>
<feature type="domain" description="GYF" evidence="13">
    <location>
        <begin position="720"/>
        <end position="772"/>
    </location>
</feature>
<keyword evidence="8" id="KW-0175">Coiled coil</keyword>
<feature type="compositionally biased region" description="Polar residues" evidence="12">
    <location>
        <begin position="1049"/>
        <end position="1065"/>
    </location>
</feature>
<evidence type="ECO:0000259" key="13">
    <source>
        <dbReference type="PROSITE" id="PS50829"/>
    </source>
</evidence>
<dbReference type="InterPro" id="IPR013083">
    <property type="entry name" value="Znf_RING/FYVE/PHD"/>
</dbReference>
<evidence type="ECO:0000256" key="3">
    <source>
        <dbReference type="ARBA" id="ARBA00022692"/>
    </source>
</evidence>
<evidence type="ECO:0000256" key="9">
    <source>
        <dbReference type="ARBA" id="ARBA00023125"/>
    </source>
</evidence>
<dbReference type="PROSITE" id="PS50829">
    <property type="entry name" value="GYF"/>
    <property type="match status" value="1"/>
</dbReference>
<dbReference type="STRING" id="35608.A0A2U1KQX1"/>
<feature type="compositionally biased region" description="Polar residues" evidence="12">
    <location>
        <begin position="1073"/>
        <end position="1096"/>
    </location>
</feature>
<evidence type="ECO:0000256" key="1">
    <source>
        <dbReference type="ARBA" id="ARBA00004173"/>
    </source>
</evidence>
<keyword evidence="5" id="KW-0863">Zinc-finger</keyword>
<dbReference type="Proteomes" id="UP000245207">
    <property type="component" value="Unassembled WGS sequence"/>
</dbReference>
<dbReference type="InterPro" id="IPR036885">
    <property type="entry name" value="SWIB_MDM2_dom_sf"/>
</dbReference>
<dbReference type="InterPro" id="IPR003169">
    <property type="entry name" value="GYF"/>
</dbReference>
<dbReference type="GO" id="GO:0008270">
    <property type="term" value="F:zinc ion binding"/>
    <property type="evidence" value="ECO:0007669"/>
    <property type="project" value="UniProtKB-KW"/>
</dbReference>
<evidence type="ECO:0000256" key="10">
    <source>
        <dbReference type="ARBA" id="ARBA00023128"/>
    </source>
</evidence>
<dbReference type="PROSITE" id="PS51360">
    <property type="entry name" value="PLUS3"/>
    <property type="match status" value="1"/>
</dbReference>
<proteinExistence type="predicted"/>
<comment type="caution">
    <text evidence="16">The sequence shown here is derived from an EMBL/GenBank/DDBJ whole genome shotgun (WGS) entry which is preliminary data.</text>
</comment>